<organism evidence="1">
    <name type="scientific">Nothobranchius pienaari</name>
    <dbReference type="NCBI Taxonomy" id="704102"/>
    <lineage>
        <taxon>Eukaryota</taxon>
        <taxon>Metazoa</taxon>
        <taxon>Chordata</taxon>
        <taxon>Craniata</taxon>
        <taxon>Vertebrata</taxon>
        <taxon>Euteleostomi</taxon>
        <taxon>Actinopterygii</taxon>
        <taxon>Neopterygii</taxon>
        <taxon>Teleostei</taxon>
        <taxon>Neoteleostei</taxon>
        <taxon>Acanthomorphata</taxon>
        <taxon>Ovalentaria</taxon>
        <taxon>Atherinomorphae</taxon>
        <taxon>Cyprinodontiformes</taxon>
        <taxon>Nothobranchiidae</taxon>
        <taxon>Nothobranchius</taxon>
    </lineage>
</organism>
<accession>A0A1A8LP00</accession>
<sequence length="70" mass="7918">CAQVGQLGAHHAAIRNQPQADYKGRRCRRKGDWRSWVSSCLRPGVAATWYLCVTGVNKAVFKQRLCECVR</sequence>
<proteinExistence type="predicted"/>
<protein>
    <submittedName>
        <fullName evidence="1">Uncharacterized protein</fullName>
    </submittedName>
</protein>
<feature type="non-terminal residue" evidence="1">
    <location>
        <position position="1"/>
    </location>
</feature>
<name>A0A1A8LP00_9TELE</name>
<dbReference type="AlphaFoldDB" id="A0A1A8LP00"/>
<evidence type="ECO:0000313" key="1">
    <source>
        <dbReference type="EMBL" id="SBR46570.1"/>
    </source>
</evidence>
<dbReference type="EMBL" id="HAEF01008420">
    <property type="protein sequence ID" value="SBR46570.1"/>
    <property type="molecule type" value="Transcribed_RNA"/>
</dbReference>
<gene>
    <name evidence="1" type="primary">Nfu_g_1_017440</name>
</gene>
<reference evidence="1" key="1">
    <citation type="submission" date="2016-05" db="EMBL/GenBank/DDBJ databases">
        <authorList>
            <person name="Lavstsen T."/>
            <person name="Jespersen J.S."/>
        </authorList>
    </citation>
    <scope>NUCLEOTIDE SEQUENCE</scope>
    <source>
        <tissue evidence="1">Brain</tissue>
    </source>
</reference>
<reference evidence="1" key="2">
    <citation type="submission" date="2016-06" db="EMBL/GenBank/DDBJ databases">
        <title>The genome of a short-lived fish provides insights into sex chromosome evolution and the genetic control of aging.</title>
        <authorList>
            <person name="Reichwald K."/>
            <person name="Felder M."/>
            <person name="Petzold A."/>
            <person name="Koch P."/>
            <person name="Groth M."/>
            <person name="Platzer M."/>
        </authorList>
    </citation>
    <scope>NUCLEOTIDE SEQUENCE</scope>
    <source>
        <tissue evidence="1">Brain</tissue>
    </source>
</reference>